<organism evidence="1">
    <name type="scientific">Arundo donax</name>
    <name type="common">Giant reed</name>
    <name type="synonym">Donax arundinaceus</name>
    <dbReference type="NCBI Taxonomy" id="35708"/>
    <lineage>
        <taxon>Eukaryota</taxon>
        <taxon>Viridiplantae</taxon>
        <taxon>Streptophyta</taxon>
        <taxon>Embryophyta</taxon>
        <taxon>Tracheophyta</taxon>
        <taxon>Spermatophyta</taxon>
        <taxon>Magnoliopsida</taxon>
        <taxon>Liliopsida</taxon>
        <taxon>Poales</taxon>
        <taxon>Poaceae</taxon>
        <taxon>PACMAD clade</taxon>
        <taxon>Arundinoideae</taxon>
        <taxon>Arundineae</taxon>
        <taxon>Arundo</taxon>
    </lineage>
</organism>
<evidence type="ECO:0000313" key="1">
    <source>
        <dbReference type="EMBL" id="JAE11243.1"/>
    </source>
</evidence>
<name>A0A0A9FSF0_ARUDO</name>
<dbReference type="AlphaFoldDB" id="A0A0A9FSF0"/>
<proteinExistence type="predicted"/>
<reference evidence="1" key="1">
    <citation type="submission" date="2014-09" db="EMBL/GenBank/DDBJ databases">
        <authorList>
            <person name="Magalhaes I.L.F."/>
            <person name="Oliveira U."/>
            <person name="Santos F.R."/>
            <person name="Vidigal T.H.D.A."/>
            <person name="Brescovit A.D."/>
            <person name="Santos A.J."/>
        </authorList>
    </citation>
    <scope>NUCLEOTIDE SEQUENCE</scope>
    <source>
        <tissue evidence="1">Shoot tissue taken approximately 20 cm above the soil surface</tissue>
    </source>
</reference>
<reference evidence="1" key="2">
    <citation type="journal article" date="2015" name="Data Brief">
        <title>Shoot transcriptome of the giant reed, Arundo donax.</title>
        <authorList>
            <person name="Barrero R.A."/>
            <person name="Guerrero F.D."/>
            <person name="Moolhuijzen P."/>
            <person name="Goolsby J.A."/>
            <person name="Tidwell J."/>
            <person name="Bellgard S.E."/>
            <person name="Bellgard M.I."/>
        </authorList>
    </citation>
    <scope>NUCLEOTIDE SEQUENCE</scope>
    <source>
        <tissue evidence="1">Shoot tissue taken approximately 20 cm above the soil surface</tissue>
    </source>
</reference>
<dbReference type="EMBL" id="GBRH01186653">
    <property type="protein sequence ID" value="JAE11243.1"/>
    <property type="molecule type" value="Transcribed_RNA"/>
</dbReference>
<sequence>MTWRMYLQAPSLQRLIWFPRNTLPI</sequence>
<accession>A0A0A9FSF0</accession>
<protein>
    <submittedName>
        <fullName evidence="1">Uncharacterized protein</fullName>
    </submittedName>
</protein>